<comment type="caution">
    <text evidence="4">The sequence shown here is derived from an EMBL/GenBank/DDBJ whole genome shotgun (WGS) entry which is preliminary data.</text>
</comment>
<dbReference type="SUPFAM" id="SSF56112">
    <property type="entry name" value="Protein kinase-like (PK-like)"/>
    <property type="match status" value="1"/>
</dbReference>
<accession>A0ABR2KS05</accession>
<dbReference type="InterPro" id="IPR009091">
    <property type="entry name" value="RCC1/BLIP-II"/>
</dbReference>
<dbReference type="PROSITE" id="PS50011">
    <property type="entry name" value="PROTEIN_KINASE_DOM"/>
    <property type="match status" value="1"/>
</dbReference>
<dbReference type="EMBL" id="JAPFFF010000004">
    <property type="protein sequence ID" value="KAK8892745.1"/>
    <property type="molecule type" value="Genomic_DNA"/>
</dbReference>
<evidence type="ECO:0000256" key="1">
    <source>
        <dbReference type="PROSITE-ProRule" id="PRU00235"/>
    </source>
</evidence>
<dbReference type="InterPro" id="IPR011009">
    <property type="entry name" value="Kinase-like_dom_sf"/>
</dbReference>
<evidence type="ECO:0000259" key="3">
    <source>
        <dbReference type="PROSITE" id="PS50011"/>
    </source>
</evidence>
<name>A0ABR2KS05_9EUKA</name>
<dbReference type="InterPro" id="IPR000719">
    <property type="entry name" value="Prot_kinase_dom"/>
</dbReference>
<evidence type="ECO:0000313" key="4">
    <source>
        <dbReference type="EMBL" id="KAK8892745.1"/>
    </source>
</evidence>
<dbReference type="Proteomes" id="UP001470230">
    <property type="component" value="Unassembled WGS sequence"/>
</dbReference>
<feature type="domain" description="Protein kinase" evidence="3">
    <location>
        <begin position="453"/>
        <end position="692"/>
    </location>
</feature>
<dbReference type="SMART" id="SM00220">
    <property type="entry name" value="S_TKc"/>
    <property type="match status" value="1"/>
</dbReference>
<dbReference type="InterPro" id="IPR000408">
    <property type="entry name" value="Reg_chr_condens"/>
</dbReference>
<dbReference type="Pfam" id="PF00069">
    <property type="entry name" value="Pkinase"/>
    <property type="match status" value="1"/>
</dbReference>
<feature type="repeat" description="RCC1" evidence="1">
    <location>
        <begin position="262"/>
        <end position="314"/>
    </location>
</feature>
<feature type="coiled-coil region" evidence="2">
    <location>
        <begin position="402"/>
        <end position="436"/>
    </location>
</feature>
<organism evidence="4 5">
    <name type="scientific">Tritrichomonas musculus</name>
    <dbReference type="NCBI Taxonomy" id="1915356"/>
    <lineage>
        <taxon>Eukaryota</taxon>
        <taxon>Metamonada</taxon>
        <taxon>Parabasalia</taxon>
        <taxon>Tritrichomonadida</taxon>
        <taxon>Tritrichomonadidae</taxon>
        <taxon>Tritrichomonas</taxon>
    </lineage>
</organism>
<dbReference type="PANTHER" id="PTHR44167:SF24">
    <property type="entry name" value="SERINE_THREONINE-PROTEIN KINASE CHK2"/>
    <property type="match status" value="1"/>
</dbReference>
<evidence type="ECO:0000256" key="2">
    <source>
        <dbReference type="SAM" id="Coils"/>
    </source>
</evidence>
<proteinExistence type="predicted"/>
<dbReference type="PROSITE" id="PS50012">
    <property type="entry name" value="RCC1_3"/>
    <property type="match status" value="1"/>
</dbReference>
<keyword evidence="2" id="KW-0175">Coiled coil</keyword>
<reference evidence="4 5" key="1">
    <citation type="submission" date="2024-04" db="EMBL/GenBank/DDBJ databases">
        <title>Tritrichomonas musculus Genome.</title>
        <authorList>
            <person name="Alves-Ferreira E."/>
            <person name="Grigg M."/>
            <person name="Lorenzi H."/>
            <person name="Galac M."/>
        </authorList>
    </citation>
    <scope>NUCLEOTIDE SEQUENCE [LARGE SCALE GENOMIC DNA]</scope>
    <source>
        <strain evidence="4 5">EAF2021</strain>
    </source>
</reference>
<sequence>MFFRRLFKNIQVTYEVCGLNQNSQLGEKSNKMSIGDIPIISPLVKSRQDVSSFLSYSIYTDHAVFISKSGVIEAIGDNTEGQISGSLPKEILREFTQFEIKDSNDVTWIPISVVCGYSYTLYLLTNPEILGKTKLAYSYKGTQDPYPTFLNIKHAIPVSLYGGYSNAAAIDADGSIIFVPESTSTYPESLIESIGLPDGEKAISVACCDTFIIVLSSNGHVYRSSSSGTSDLTLFEDISPHNSEIVHISGTRNHCFATDRNGTVFALGSNSNGRLGIGENVKQTDEFLPVQPLENYKIKEAYAGNNHSLFLTTDGKVLACGSNNYGQIPASGILTSVDKVYYTPVETLVSSGASFCIAGGLVSIFFSNCIPEKMPNKTITKGEIEGGIEQEAHSHTKSTDDINDSVDENTLLRQKVEQLQNENLSLRKKIFDLQLNGNNESSENLNREDIDQLKQVKLIGNGLKSTVFEVSRDQRFALKAIQSPQNLPQILDEFQKLNGLHHPNLVQSFGIFKGGDDKDPSILIELCSSNLKETVKDLTKVEKVTSIYEIALALKELHSKSFIHKDLKPENILVDEQKHVKVDIFNVSRFVDLEEQKNQMKEDDETIKFVAPEILNNGENLNEKVDVYSFGIIVYFILTGGQCPDLSPEQQPALDGINDLAKELITSCLSTNIDDRPSFESIAEKIKTNDFGLVDGIENDINQIKSFLLI</sequence>
<dbReference type="SUPFAM" id="SSF50985">
    <property type="entry name" value="RCC1/BLIP-II"/>
    <property type="match status" value="2"/>
</dbReference>
<dbReference type="Gene3D" id="2.130.10.30">
    <property type="entry name" value="Regulator of chromosome condensation 1/beta-lactamase-inhibitor protein II"/>
    <property type="match status" value="2"/>
</dbReference>
<protein>
    <recommendedName>
        <fullName evidence="3">Protein kinase domain-containing protein</fullName>
    </recommendedName>
</protein>
<gene>
    <name evidence="4" type="ORF">M9Y10_029986</name>
</gene>
<dbReference type="Gene3D" id="1.10.510.10">
    <property type="entry name" value="Transferase(Phosphotransferase) domain 1"/>
    <property type="match status" value="1"/>
</dbReference>
<dbReference type="InterPro" id="IPR008271">
    <property type="entry name" value="Ser/Thr_kinase_AS"/>
</dbReference>
<evidence type="ECO:0000313" key="5">
    <source>
        <dbReference type="Proteomes" id="UP001470230"/>
    </source>
</evidence>
<keyword evidence="5" id="KW-1185">Reference proteome</keyword>
<dbReference type="Pfam" id="PF13540">
    <property type="entry name" value="RCC1_2"/>
    <property type="match status" value="1"/>
</dbReference>
<dbReference type="PROSITE" id="PS00108">
    <property type="entry name" value="PROTEIN_KINASE_ST"/>
    <property type="match status" value="1"/>
</dbReference>
<dbReference type="PANTHER" id="PTHR44167">
    <property type="entry name" value="OVARIAN-SPECIFIC SERINE/THREONINE-PROTEIN KINASE LOK-RELATED"/>
    <property type="match status" value="1"/>
</dbReference>